<evidence type="ECO:0000313" key="2">
    <source>
        <dbReference type="Proteomes" id="UP000319004"/>
    </source>
</evidence>
<protein>
    <submittedName>
        <fullName evidence="1">Uncharacterized protein</fullName>
    </submittedName>
</protein>
<gene>
    <name evidence="1" type="ORF">Enr13x_20510</name>
</gene>
<organism evidence="1 2">
    <name type="scientific">Stieleria neptunia</name>
    <dbReference type="NCBI Taxonomy" id="2527979"/>
    <lineage>
        <taxon>Bacteria</taxon>
        <taxon>Pseudomonadati</taxon>
        <taxon>Planctomycetota</taxon>
        <taxon>Planctomycetia</taxon>
        <taxon>Pirellulales</taxon>
        <taxon>Pirellulaceae</taxon>
        <taxon>Stieleria</taxon>
    </lineage>
</organism>
<reference evidence="1 2" key="1">
    <citation type="submission" date="2019-03" db="EMBL/GenBank/DDBJ databases">
        <title>Deep-cultivation of Planctomycetes and their phenomic and genomic characterization uncovers novel biology.</title>
        <authorList>
            <person name="Wiegand S."/>
            <person name="Jogler M."/>
            <person name="Boedeker C."/>
            <person name="Pinto D."/>
            <person name="Vollmers J."/>
            <person name="Rivas-Marin E."/>
            <person name="Kohn T."/>
            <person name="Peeters S.H."/>
            <person name="Heuer A."/>
            <person name="Rast P."/>
            <person name="Oberbeckmann S."/>
            <person name="Bunk B."/>
            <person name="Jeske O."/>
            <person name="Meyerdierks A."/>
            <person name="Storesund J.E."/>
            <person name="Kallscheuer N."/>
            <person name="Luecker S."/>
            <person name="Lage O.M."/>
            <person name="Pohl T."/>
            <person name="Merkel B.J."/>
            <person name="Hornburger P."/>
            <person name="Mueller R.-W."/>
            <person name="Bruemmer F."/>
            <person name="Labrenz M."/>
            <person name="Spormann A.M."/>
            <person name="Op den Camp H."/>
            <person name="Overmann J."/>
            <person name="Amann R."/>
            <person name="Jetten M.S.M."/>
            <person name="Mascher T."/>
            <person name="Medema M.H."/>
            <person name="Devos D.P."/>
            <person name="Kaster A.-K."/>
            <person name="Ovreas L."/>
            <person name="Rohde M."/>
            <person name="Galperin M.Y."/>
            <person name="Jogler C."/>
        </authorList>
    </citation>
    <scope>NUCLEOTIDE SEQUENCE [LARGE SCALE GENOMIC DNA]</scope>
    <source>
        <strain evidence="1 2">Enr13</strain>
    </source>
</reference>
<dbReference type="KEGG" id="snep:Enr13x_20510"/>
<dbReference type="Proteomes" id="UP000319004">
    <property type="component" value="Chromosome"/>
</dbReference>
<proteinExistence type="predicted"/>
<dbReference type="EMBL" id="CP037423">
    <property type="protein sequence ID" value="QDV42206.1"/>
    <property type="molecule type" value="Genomic_DNA"/>
</dbReference>
<evidence type="ECO:0000313" key="1">
    <source>
        <dbReference type="EMBL" id="QDV42206.1"/>
    </source>
</evidence>
<accession>A0A518HMX7</accession>
<name>A0A518HMX7_9BACT</name>
<dbReference type="RefSeq" id="WP_145385874.1">
    <property type="nucleotide sequence ID" value="NZ_CP037423.1"/>
</dbReference>
<sequence length="89" mass="10328">MNDAHAAQLLSEMEEQIAYFELIVSQYANAMFEPEFRLSRQIVNRFRSGSFSTDVIADEINFLEDHLFGDNWFSALATTSIPDYESDFY</sequence>
<dbReference type="AlphaFoldDB" id="A0A518HMX7"/>
<keyword evidence="2" id="KW-1185">Reference proteome</keyword>